<organism evidence="1 2">
    <name type="scientific">Rhabditophanes sp. KR3021</name>
    <dbReference type="NCBI Taxonomy" id="114890"/>
    <lineage>
        <taxon>Eukaryota</taxon>
        <taxon>Metazoa</taxon>
        <taxon>Ecdysozoa</taxon>
        <taxon>Nematoda</taxon>
        <taxon>Chromadorea</taxon>
        <taxon>Rhabditida</taxon>
        <taxon>Tylenchina</taxon>
        <taxon>Panagrolaimomorpha</taxon>
        <taxon>Strongyloidoidea</taxon>
        <taxon>Alloionematidae</taxon>
        <taxon>Rhabditophanes</taxon>
    </lineage>
</organism>
<reference evidence="2" key="1">
    <citation type="submission" date="2016-11" db="UniProtKB">
        <authorList>
            <consortium name="WormBaseParasite"/>
        </authorList>
    </citation>
    <scope>IDENTIFICATION</scope>
    <source>
        <strain evidence="2">KR3021</strain>
    </source>
</reference>
<evidence type="ECO:0000313" key="2">
    <source>
        <dbReference type="WBParaSite" id="RSKR_0001117000.1"/>
    </source>
</evidence>
<evidence type="ECO:0000313" key="1">
    <source>
        <dbReference type="Proteomes" id="UP000095286"/>
    </source>
</evidence>
<sequence length="171" mass="19533">MSSTCTLPVMSVDKVEYDLTGNVVKQSGTLSQMVSDLGIDLDSEQPLDIERIELNNCSGHILKAVIEWAEANQKALEKFENETEFEAVQDELAEFNDKFVNDKRLVIFELILAANYLDMKDLFTAATDFVSETLRLHDPEKIREMWGLENDFDPEDIAEKKHEMDVDDPNE</sequence>
<name>A0AC35UGA4_9BILA</name>
<accession>A0AC35UGA4</accession>
<dbReference type="WBParaSite" id="RSKR_0001117000.1">
    <property type="protein sequence ID" value="RSKR_0001117000.1"/>
    <property type="gene ID" value="RSKR_0001117000"/>
</dbReference>
<dbReference type="Proteomes" id="UP000095286">
    <property type="component" value="Unplaced"/>
</dbReference>
<protein>
    <submittedName>
        <fullName evidence="2">Skp1-related protein</fullName>
    </submittedName>
</protein>
<proteinExistence type="predicted"/>